<dbReference type="GO" id="GO:0004814">
    <property type="term" value="F:arginine-tRNA ligase activity"/>
    <property type="evidence" value="ECO:0007669"/>
    <property type="project" value="UniProtKB-EC"/>
</dbReference>
<dbReference type="SMART" id="SM00836">
    <property type="entry name" value="DALR_1"/>
    <property type="match status" value="1"/>
</dbReference>
<evidence type="ECO:0000259" key="3">
    <source>
        <dbReference type="SMART" id="SM00836"/>
    </source>
</evidence>
<evidence type="ECO:0000313" key="4">
    <source>
        <dbReference type="EMBL" id="EQD67747.1"/>
    </source>
</evidence>
<dbReference type="SUPFAM" id="SSF47323">
    <property type="entry name" value="Anticodon-binding domain of a subclass of class I aminoacyl-tRNA synthetases"/>
    <property type="match status" value="1"/>
</dbReference>
<reference evidence="4" key="1">
    <citation type="submission" date="2013-08" db="EMBL/GenBank/DDBJ databases">
        <authorList>
            <person name="Mendez C."/>
            <person name="Richter M."/>
            <person name="Ferrer M."/>
            <person name="Sanchez J."/>
        </authorList>
    </citation>
    <scope>NUCLEOTIDE SEQUENCE</scope>
</reference>
<name>T1BD28_9ZZZZ</name>
<dbReference type="Gene3D" id="1.10.730.10">
    <property type="entry name" value="Isoleucyl-tRNA Synthetase, Domain 1"/>
    <property type="match status" value="1"/>
</dbReference>
<dbReference type="PANTHER" id="PTHR11956:SF5">
    <property type="entry name" value="ARGININE--TRNA LIGASE, CYTOPLASMIC"/>
    <property type="match status" value="1"/>
</dbReference>
<keyword evidence="4" id="KW-0436">Ligase</keyword>
<dbReference type="GO" id="GO:0005524">
    <property type="term" value="F:ATP binding"/>
    <property type="evidence" value="ECO:0007669"/>
    <property type="project" value="InterPro"/>
</dbReference>
<dbReference type="InterPro" id="IPR009080">
    <property type="entry name" value="tRNAsynth_Ia_anticodon-bd"/>
</dbReference>
<dbReference type="InterPro" id="IPR001278">
    <property type="entry name" value="Arg-tRNA-ligase"/>
</dbReference>
<dbReference type="PANTHER" id="PTHR11956">
    <property type="entry name" value="ARGINYL-TRNA SYNTHETASE"/>
    <property type="match status" value="1"/>
</dbReference>
<protein>
    <recommendedName>
        <fullName evidence="1">arginine--tRNA ligase</fullName>
        <ecNumber evidence="1">6.1.1.19</ecNumber>
    </recommendedName>
</protein>
<reference evidence="4" key="2">
    <citation type="journal article" date="2014" name="ISME J.">
        <title>Microbial stratification in low pH oxic and suboxic macroscopic growths along an acid mine drainage.</title>
        <authorList>
            <person name="Mendez-Garcia C."/>
            <person name="Mesa V."/>
            <person name="Sprenger R.R."/>
            <person name="Richter M."/>
            <person name="Diez M.S."/>
            <person name="Solano J."/>
            <person name="Bargiela R."/>
            <person name="Golyshina O.V."/>
            <person name="Manteca A."/>
            <person name="Ramos J.L."/>
            <person name="Gallego J.R."/>
            <person name="Llorente I."/>
            <person name="Martins Dos Santos V.A."/>
            <person name="Jensen O.N."/>
            <person name="Pelaez A.I."/>
            <person name="Sanchez J."/>
            <person name="Ferrer M."/>
        </authorList>
    </citation>
    <scope>NUCLEOTIDE SEQUENCE</scope>
</reference>
<accession>T1BD28</accession>
<dbReference type="GO" id="GO:0006420">
    <property type="term" value="P:arginyl-tRNA aminoacylation"/>
    <property type="evidence" value="ECO:0007669"/>
    <property type="project" value="InterPro"/>
</dbReference>
<gene>
    <name evidence="4" type="ORF">B2A_00663</name>
</gene>
<comment type="catalytic activity">
    <reaction evidence="2">
        <text>tRNA(Arg) + L-arginine + ATP = L-arginyl-tRNA(Arg) + AMP + diphosphate</text>
        <dbReference type="Rhea" id="RHEA:20301"/>
        <dbReference type="Rhea" id="RHEA-COMP:9658"/>
        <dbReference type="Rhea" id="RHEA-COMP:9673"/>
        <dbReference type="ChEBI" id="CHEBI:30616"/>
        <dbReference type="ChEBI" id="CHEBI:32682"/>
        <dbReference type="ChEBI" id="CHEBI:33019"/>
        <dbReference type="ChEBI" id="CHEBI:78442"/>
        <dbReference type="ChEBI" id="CHEBI:78513"/>
        <dbReference type="ChEBI" id="CHEBI:456215"/>
        <dbReference type="EC" id="6.1.1.19"/>
    </reaction>
</comment>
<evidence type="ECO:0000256" key="2">
    <source>
        <dbReference type="ARBA" id="ARBA00049339"/>
    </source>
</evidence>
<proteinExistence type="predicted"/>
<evidence type="ECO:0000256" key="1">
    <source>
        <dbReference type="ARBA" id="ARBA00012837"/>
    </source>
</evidence>
<comment type="caution">
    <text evidence="4">The sequence shown here is derived from an EMBL/GenBank/DDBJ whole genome shotgun (WGS) entry which is preliminary data.</text>
</comment>
<dbReference type="InterPro" id="IPR008909">
    <property type="entry name" value="DALR_anticod-bd"/>
</dbReference>
<dbReference type="AlphaFoldDB" id="T1BD28"/>
<keyword evidence="4" id="KW-0030">Aminoacyl-tRNA synthetase</keyword>
<dbReference type="EMBL" id="AUZZ01000517">
    <property type="protein sequence ID" value="EQD67747.1"/>
    <property type="molecule type" value="Genomic_DNA"/>
</dbReference>
<sequence length="119" mass="13417">MHMPVFASLFRESADRGLEPDPGDRQAWERLDQPFERTLLTTLIRYPETLEQAASGSAPHLIAQYLRELAQAFHTYYHAVPLLVEERALRNDRLSLCLATRLILADGLSLLGVSAPSKM</sequence>
<organism evidence="4">
    <name type="scientific">mine drainage metagenome</name>
    <dbReference type="NCBI Taxonomy" id="410659"/>
    <lineage>
        <taxon>unclassified sequences</taxon>
        <taxon>metagenomes</taxon>
        <taxon>ecological metagenomes</taxon>
    </lineage>
</organism>
<dbReference type="EC" id="6.1.1.19" evidence="1"/>
<feature type="domain" description="DALR anticodon binding" evidence="3">
    <location>
        <begin position="5"/>
        <end position="119"/>
    </location>
</feature>
<dbReference type="Pfam" id="PF05746">
    <property type="entry name" value="DALR_1"/>
    <property type="match status" value="1"/>
</dbReference>